<evidence type="ECO:0000256" key="10">
    <source>
        <dbReference type="NCBIfam" id="TIGR02152"/>
    </source>
</evidence>
<keyword evidence="2 9" id="KW-0479">Metal-binding</keyword>
<comment type="cofactor">
    <cofactor evidence="9">
        <name>Mg(2+)</name>
        <dbReference type="ChEBI" id="CHEBI:18420"/>
    </cofactor>
    <text evidence="9">Requires a divalent cation, most likely magnesium in vivo, as an electrophilic catalyst to aid phosphoryl group transfer. It is the chelate of the metal and the nucleotide that is the actual substrate.</text>
</comment>
<dbReference type="NCBIfam" id="TIGR02152">
    <property type="entry name" value="D_ribokin_bact"/>
    <property type="match status" value="1"/>
</dbReference>
<dbReference type="Proteomes" id="UP000199668">
    <property type="component" value="Unassembled WGS sequence"/>
</dbReference>
<feature type="binding site" evidence="9">
    <location>
        <begin position="10"/>
        <end position="12"/>
    </location>
    <ligand>
        <name>substrate</name>
    </ligand>
</feature>
<feature type="binding site" evidence="9">
    <location>
        <begin position="250"/>
        <end position="251"/>
    </location>
    <ligand>
        <name>ATP</name>
        <dbReference type="ChEBI" id="CHEBI:30616"/>
    </ligand>
</feature>
<reference evidence="13 14" key="1">
    <citation type="submission" date="2016-10" db="EMBL/GenBank/DDBJ databases">
        <authorList>
            <person name="de Groot N.N."/>
        </authorList>
    </citation>
    <scope>NUCLEOTIDE SEQUENCE [LARGE SCALE GENOMIC DNA]</scope>
    <source>
        <strain evidence="13 14">CGMCC 1.6134</strain>
    </source>
</reference>
<dbReference type="HAMAP" id="MF_01987">
    <property type="entry name" value="Ribokinase"/>
    <property type="match status" value="1"/>
</dbReference>
<feature type="binding site" evidence="9">
    <location>
        <position position="183"/>
    </location>
    <ligand>
        <name>ATP</name>
        <dbReference type="ChEBI" id="CHEBI:30616"/>
    </ligand>
</feature>
<dbReference type="GO" id="GO:0005988">
    <property type="term" value="P:lactose metabolic process"/>
    <property type="evidence" value="ECO:0007669"/>
    <property type="project" value="UniProtKB-KW"/>
</dbReference>
<dbReference type="GO" id="GO:0019303">
    <property type="term" value="P:D-ribose catabolic process"/>
    <property type="evidence" value="ECO:0007669"/>
    <property type="project" value="UniProtKB-UniRule"/>
</dbReference>
<dbReference type="EMBL" id="FOTY01000001">
    <property type="protein sequence ID" value="SFL48455.1"/>
    <property type="molecule type" value="Genomic_DNA"/>
</dbReference>
<dbReference type="GO" id="GO:0005829">
    <property type="term" value="C:cytosol"/>
    <property type="evidence" value="ECO:0007669"/>
    <property type="project" value="TreeGrafter"/>
</dbReference>
<evidence type="ECO:0000256" key="4">
    <source>
        <dbReference type="ARBA" id="ARBA00022777"/>
    </source>
</evidence>
<feature type="binding site" evidence="9">
    <location>
        <position position="281"/>
    </location>
    <ligand>
        <name>K(+)</name>
        <dbReference type="ChEBI" id="CHEBI:29103"/>
    </ligand>
</feature>
<keyword evidence="3 9" id="KW-0547">Nucleotide-binding</keyword>
<dbReference type="PANTHER" id="PTHR10584">
    <property type="entry name" value="SUGAR KINASE"/>
    <property type="match status" value="1"/>
</dbReference>
<comment type="catalytic activity">
    <reaction evidence="11">
        <text>D-tagatofuranose 6-phosphate + ATP = D-tagatofuranose 1,6-bisphosphate + ADP + H(+)</text>
        <dbReference type="Rhea" id="RHEA:12420"/>
        <dbReference type="ChEBI" id="CHEBI:15378"/>
        <dbReference type="ChEBI" id="CHEBI:30616"/>
        <dbReference type="ChEBI" id="CHEBI:58694"/>
        <dbReference type="ChEBI" id="CHEBI:58695"/>
        <dbReference type="ChEBI" id="CHEBI:456216"/>
        <dbReference type="EC" id="2.7.1.144"/>
    </reaction>
</comment>
<feature type="domain" description="Carbohydrate kinase PfkB" evidence="12">
    <location>
        <begin position="3"/>
        <end position="293"/>
    </location>
</feature>
<keyword evidence="7 9" id="KW-0630">Potassium</keyword>
<dbReference type="UniPathway" id="UPA00916">
    <property type="reaction ID" value="UER00889"/>
</dbReference>
<evidence type="ECO:0000313" key="14">
    <source>
        <dbReference type="Proteomes" id="UP000199668"/>
    </source>
</evidence>
<sequence>MTITVVGSINNDIVAVIDQYPKRGDTIFGKEIQYFPGGKGANQATAAARFDKHVRMIGAVGSDYYGENLLKSLGSSSVDTRFVKTSEKYATGTAIVTIDSTSENTMFVMKGANEDLLPEDVETSFRETDDTNVLLVQMEVPQETVIRSMQLAKERNIYTILDPAPAEGITVKALEYADIITPNRQETYHMLGIDVVDVDTAIQAGRTFENMGVKNSILKMADQGAVVYQSGEWCHIPSIPVDPVDSVGAGDAFAGTLACCIEEGIDLVRAARFASVVGALKVTKAGAQVGIPSKEEVRDFCSQLGEEYLLDKQGTFEGGFSG</sequence>
<comment type="caution">
    <text evidence="9">Lacks conserved residue(s) required for the propagation of feature annotation.</text>
</comment>
<dbReference type="PRINTS" id="PR00990">
    <property type="entry name" value="RIBOKINASE"/>
</dbReference>
<evidence type="ECO:0000256" key="3">
    <source>
        <dbReference type="ARBA" id="ARBA00022741"/>
    </source>
</evidence>
<dbReference type="InterPro" id="IPR011877">
    <property type="entry name" value="Ribokinase"/>
</dbReference>
<feature type="binding site" evidence="9">
    <location>
        <position position="247"/>
    </location>
    <ligand>
        <name>K(+)</name>
        <dbReference type="ChEBI" id="CHEBI:29103"/>
    </ligand>
</feature>
<protein>
    <recommendedName>
        <fullName evidence="9 10">Ribokinase</fullName>
        <shortName evidence="9">RK</shortName>
        <ecNumber evidence="9 10">2.7.1.15</ecNumber>
    </recommendedName>
</protein>
<dbReference type="GO" id="GO:0009024">
    <property type="term" value="F:tagatose-6-phosphate kinase activity"/>
    <property type="evidence" value="ECO:0007669"/>
    <property type="project" value="UniProtKB-EC"/>
</dbReference>
<evidence type="ECO:0000313" key="13">
    <source>
        <dbReference type="EMBL" id="SFL48455.1"/>
    </source>
</evidence>
<keyword evidence="6 9" id="KW-0460">Magnesium</keyword>
<keyword evidence="9" id="KW-0963">Cytoplasm</keyword>
<dbReference type="EC" id="2.7.1.15" evidence="9 10"/>
<comment type="subcellular location">
    <subcellularLocation>
        <location evidence="9">Cytoplasm</location>
    </subcellularLocation>
</comment>
<keyword evidence="4 9" id="KW-0418">Kinase</keyword>
<keyword evidence="5 9" id="KW-0067">ATP-binding</keyword>
<dbReference type="GO" id="GO:2001059">
    <property type="term" value="P:D-tagatose 6-phosphate catabolic process"/>
    <property type="evidence" value="ECO:0007669"/>
    <property type="project" value="UniProtKB-UniPathway"/>
</dbReference>
<keyword evidence="8 9" id="KW-0119">Carbohydrate metabolism</keyword>
<name>A0A1I4I1Z9_9BACI</name>
<feature type="binding site" evidence="9">
    <location>
        <position position="139"/>
    </location>
    <ligand>
        <name>substrate</name>
    </ligand>
</feature>
<evidence type="ECO:0000256" key="9">
    <source>
        <dbReference type="HAMAP-Rule" id="MF_01987"/>
    </source>
</evidence>
<feature type="binding site" evidence="9">
    <location>
        <position position="245"/>
    </location>
    <ligand>
        <name>K(+)</name>
        <dbReference type="ChEBI" id="CHEBI:29103"/>
    </ligand>
</feature>
<dbReference type="Gene3D" id="3.40.1190.20">
    <property type="match status" value="1"/>
</dbReference>
<feature type="binding site" evidence="9">
    <location>
        <position position="286"/>
    </location>
    <ligand>
        <name>K(+)</name>
        <dbReference type="ChEBI" id="CHEBI:29103"/>
    </ligand>
</feature>
<comment type="similarity">
    <text evidence="11">Belongs to the carbohydrate kinase PfkB family. LacC subfamily.</text>
</comment>
<dbReference type="AlphaFoldDB" id="A0A1I4I1Z9"/>
<organism evidence="13 14">
    <name type="scientific">Salibacterium qingdaonense</name>
    <dbReference type="NCBI Taxonomy" id="266892"/>
    <lineage>
        <taxon>Bacteria</taxon>
        <taxon>Bacillati</taxon>
        <taxon>Bacillota</taxon>
        <taxon>Bacilli</taxon>
        <taxon>Bacillales</taxon>
        <taxon>Bacillaceae</taxon>
    </lineage>
</organism>
<comment type="activity regulation">
    <text evidence="9">Activated by a monovalent cation that binds near, but not in, the active site. The most likely occupant of the site in vivo is potassium. Ion binding induces a conformational change that may alter substrate affinity.</text>
</comment>
<keyword evidence="14" id="KW-1185">Reference proteome</keyword>
<gene>
    <name evidence="9" type="primary">rbsK</name>
    <name evidence="13" type="ORF">SAMN04488054_101169</name>
</gene>
<evidence type="ECO:0000259" key="12">
    <source>
        <dbReference type="Pfam" id="PF00294"/>
    </source>
</evidence>
<dbReference type="GO" id="GO:0046872">
    <property type="term" value="F:metal ion binding"/>
    <property type="evidence" value="ECO:0007669"/>
    <property type="project" value="UniProtKB-KW"/>
</dbReference>
<proteinExistence type="inferred from homology"/>
<evidence type="ECO:0000256" key="6">
    <source>
        <dbReference type="ARBA" id="ARBA00022842"/>
    </source>
</evidence>
<dbReference type="GO" id="GO:0004747">
    <property type="term" value="F:ribokinase activity"/>
    <property type="evidence" value="ECO:0007669"/>
    <property type="project" value="UniProtKB-UniRule"/>
</dbReference>
<keyword evidence="1 9" id="KW-0808">Transferase</keyword>
<keyword evidence="11" id="KW-0423">Lactose metabolism</keyword>
<comment type="similarity">
    <text evidence="9">Belongs to the carbohydrate kinase PfkB family. Ribokinase subfamily.</text>
</comment>
<accession>A0A1I4I1Z9</accession>
<dbReference type="PANTHER" id="PTHR10584:SF166">
    <property type="entry name" value="RIBOKINASE"/>
    <property type="match status" value="1"/>
</dbReference>
<evidence type="ECO:0000256" key="8">
    <source>
        <dbReference type="ARBA" id="ARBA00023277"/>
    </source>
</evidence>
<evidence type="ECO:0000256" key="7">
    <source>
        <dbReference type="ARBA" id="ARBA00022958"/>
    </source>
</evidence>
<comment type="subunit">
    <text evidence="9">Homodimer.</text>
</comment>
<dbReference type="GO" id="GO:0005524">
    <property type="term" value="F:ATP binding"/>
    <property type="evidence" value="ECO:0007669"/>
    <property type="project" value="UniProtKB-UniRule"/>
</dbReference>
<dbReference type="InterPro" id="IPR017583">
    <property type="entry name" value="Tagatose/fructose_Pkinase"/>
</dbReference>
<comment type="catalytic activity">
    <reaction evidence="9">
        <text>D-ribose + ATP = D-ribose 5-phosphate + ADP + H(+)</text>
        <dbReference type="Rhea" id="RHEA:13697"/>
        <dbReference type="ChEBI" id="CHEBI:15378"/>
        <dbReference type="ChEBI" id="CHEBI:30616"/>
        <dbReference type="ChEBI" id="CHEBI:47013"/>
        <dbReference type="ChEBI" id="CHEBI:78346"/>
        <dbReference type="ChEBI" id="CHEBI:456216"/>
        <dbReference type="EC" id="2.7.1.15"/>
    </reaction>
</comment>
<feature type="binding site" evidence="9">
    <location>
        <begin position="38"/>
        <end position="42"/>
    </location>
    <ligand>
        <name>substrate</name>
    </ligand>
</feature>
<dbReference type="InterPro" id="IPR002139">
    <property type="entry name" value="Ribo/fructo_kinase"/>
</dbReference>
<feature type="binding site" evidence="9">
    <location>
        <position position="284"/>
    </location>
    <ligand>
        <name>K(+)</name>
        <dbReference type="ChEBI" id="CHEBI:29103"/>
    </ligand>
</feature>
<feature type="binding site" evidence="9">
    <location>
        <position position="251"/>
    </location>
    <ligand>
        <name>substrate</name>
    </ligand>
</feature>
<comment type="function">
    <text evidence="9">Catalyzes the phosphorylation of ribose at O-5 in a reaction requiring ATP and magnesium. The resulting D-ribose-5-phosphate can then be used either for sythesis of nucleotides, histidine, and tryptophan, or as a component of the pentose phosphate pathway.</text>
</comment>
<comment type="pathway">
    <text evidence="9">Carbohydrate metabolism; D-ribose degradation; D-ribose 5-phosphate from beta-D-ribopyranose: step 2/2.</text>
</comment>
<dbReference type="PIRSF" id="PIRSF000535">
    <property type="entry name" value="1PFK/6PFK/LacC"/>
    <property type="match status" value="1"/>
</dbReference>
<dbReference type="Pfam" id="PF00294">
    <property type="entry name" value="PfkB"/>
    <property type="match status" value="1"/>
</dbReference>
<dbReference type="InterPro" id="IPR029056">
    <property type="entry name" value="Ribokinase-like"/>
</dbReference>
<dbReference type="CDD" id="cd01174">
    <property type="entry name" value="ribokinase"/>
    <property type="match status" value="1"/>
</dbReference>
<feature type="active site" description="Proton acceptor" evidence="9">
    <location>
        <position position="251"/>
    </location>
</feature>
<evidence type="ECO:0000256" key="2">
    <source>
        <dbReference type="ARBA" id="ARBA00022723"/>
    </source>
</evidence>
<dbReference type="OrthoDB" id="9775849at2"/>
<dbReference type="UniPathway" id="UPA00704">
    <property type="reaction ID" value="UER00715"/>
</dbReference>
<dbReference type="RefSeq" id="WP_090925141.1">
    <property type="nucleotide sequence ID" value="NZ_FOTY01000001.1"/>
</dbReference>
<dbReference type="InterPro" id="IPR011611">
    <property type="entry name" value="PfkB_dom"/>
</dbReference>
<evidence type="ECO:0000256" key="1">
    <source>
        <dbReference type="ARBA" id="ARBA00022679"/>
    </source>
</evidence>
<evidence type="ECO:0000256" key="5">
    <source>
        <dbReference type="ARBA" id="ARBA00022840"/>
    </source>
</evidence>
<dbReference type="SUPFAM" id="SSF53613">
    <property type="entry name" value="Ribokinase-like"/>
    <property type="match status" value="1"/>
</dbReference>
<dbReference type="STRING" id="266892.SAMN04488054_101169"/>
<evidence type="ECO:0000256" key="11">
    <source>
        <dbReference type="PIRNR" id="PIRNR000535"/>
    </source>
</evidence>
<comment type="pathway">
    <text evidence="11">Carbohydrate metabolism; D-tagatose 6-phosphate degradation; D-glyceraldehyde 3-phosphate and glycerone phosphate from D-tagatose 6-phosphate: step 1/2.</text>
</comment>